<dbReference type="InterPro" id="IPR001584">
    <property type="entry name" value="Integrase_cat-core"/>
</dbReference>
<dbReference type="SUPFAM" id="SSF53098">
    <property type="entry name" value="Ribonuclease H-like"/>
    <property type="match status" value="1"/>
</dbReference>
<feature type="domain" description="Integrase catalytic" evidence="2">
    <location>
        <begin position="163"/>
        <end position="343"/>
    </location>
</feature>
<evidence type="ECO:0000313" key="3">
    <source>
        <dbReference type="EMBL" id="CAB3394693.1"/>
    </source>
</evidence>
<proteinExistence type="predicted"/>
<reference evidence="3 4" key="1">
    <citation type="submission" date="2020-04" db="EMBL/GenBank/DDBJ databases">
        <authorList>
            <person name="Hogendoorn C."/>
        </authorList>
    </citation>
    <scope>NUCLEOTIDE SEQUENCE [LARGE SCALE GENOMIC DNA]</scope>
    <source>
        <strain evidence="3">COOX1</strain>
    </source>
</reference>
<dbReference type="InterPro" id="IPR012337">
    <property type="entry name" value="RNaseH-like_sf"/>
</dbReference>
<dbReference type="EMBL" id="LR792683">
    <property type="protein sequence ID" value="CAB3394693.1"/>
    <property type="molecule type" value="Genomic_DNA"/>
</dbReference>
<evidence type="ECO:0000256" key="1">
    <source>
        <dbReference type="SAM" id="MobiDB-lite"/>
    </source>
</evidence>
<dbReference type="GO" id="GO:0015074">
    <property type="term" value="P:DNA integration"/>
    <property type="evidence" value="ECO:0007669"/>
    <property type="project" value="InterPro"/>
</dbReference>
<name>A0A6F9ECW1_9BACL</name>
<dbReference type="Gene3D" id="3.30.420.10">
    <property type="entry name" value="Ribonuclease H-like superfamily/Ribonuclease H"/>
    <property type="match status" value="1"/>
</dbReference>
<dbReference type="InterPro" id="IPR036397">
    <property type="entry name" value="RNaseH_sf"/>
</dbReference>
<organism evidence="3 4">
    <name type="scientific">Kyrpidia spormannii</name>
    <dbReference type="NCBI Taxonomy" id="2055160"/>
    <lineage>
        <taxon>Bacteria</taxon>
        <taxon>Bacillati</taxon>
        <taxon>Bacillota</taxon>
        <taxon>Bacilli</taxon>
        <taxon>Bacillales</taxon>
        <taxon>Alicyclobacillaceae</taxon>
        <taxon>Kyrpidia</taxon>
    </lineage>
</organism>
<evidence type="ECO:0000313" key="4">
    <source>
        <dbReference type="Proteomes" id="UP000502196"/>
    </source>
</evidence>
<gene>
    <name evidence="3" type="ORF">COOX1_2544</name>
</gene>
<evidence type="ECO:0000259" key="2">
    <source>
        <dbReference type="PROSITE" id="PS50994"/>
    </source>
</evidence>
<dbReference type="PROSITE" id="PS50994">
    <property type="entry name" value="INTEGRASE"/>
    <property type="match status" value="1"/>
</dbReference>
<dbReference type="AlphaFoldDB" id="A0A6F9ECW1"/>
<feature type="region of interest" description="Disordered" evidence="1">
    <location>
        <begin position="383"/>
        <end position="404"/>
    </location>
</feature>
<dbReference type="GO" id="GO:0003676">
    <property type="term" value="F:nucleic acid binding"/>
    <property type="evidence" value="ECO:0007669"/>
    <property type="project" value="InterPro"/>
</dbReference>
<dbReference type="Proteomes" id="UP000502196">
    <property type="component" value="Chromosome"/>
</dbReference>
<sequence length="404" mass="46154">MRMSMQSRREYLSTMRARYLRARSRSEKSQILDELQETLGYARKHAIAVMNAKPRPARRPRRRTRPLRYQAAMPVIQVVWEALDYPCAERLHPVLVRTAEQLARHGEIRLTPAVFDEPRQISRATLARRMAKWDRPKAKHVPADKRPVARLRSEIPVERYDWDEARPGALEIDLVEHNGGSSTGHYAYTLSVVDIVTGYSRRLAVLGRGQAGIAKALERILTEWPYAVWGIHSDNGSEFINAHLIRFTQAHGLTFTRSRPYKKNDNAHVEQKNRFLVRDIVGYGRYDTQEQVAWLNTVYAWLDVYANACLPLRKVVSKKREGSHVHKKYDVARTPLQRAFDAGIICAEDRKCWERWAESLNPLQLHRQLTTLLAQGPEGVNLAAPPTPGPMPVPNDAVATPGSN</sequence>
<accession>A0A6F9ECW1</accession>
<protein>
    <submittedName>
        <fullName evidence="3">Integrase catalytic region</fullName>
    </submittedName>
</protein>